<keyword evidence="3" id="KW-1185">Reference proteome</keyword>
<accession>A0ABZ2LXG5</accession>
<dbReference type="EMBL" id="CP089984">
    <property type="protein sequence ID" value="WXB15422.1"/>
    <property type="molecule type" value="Genomic_DNA"/>
</dbReference>
<evidence type="ECO:0000313" key="2">
    <source>
        <dbReference type="EMBL" id="WXB15422.1"/>
    </source>
</evidence>
<evidence type="ECO:0000313" key="3">
    <source>
        <dbReference type="Proteomes" id="UP001370348"/>
    </source>
</evidence>
<name>A0ABZ2LXG5_9BACT</name>
<proteinExistence type="predicted"/>
<dbReference type="Proteomes" id="UP001370348">
    <property type="component" value="Chromosome"/>
</dbReference>
<evidence type="ECO:0000256" key="1">
    <source>
        <dbReference type="SAM" id="MobiDB-lite"/>
    </source>
</evidence>
<feature type="region of interest" description="Disordered" evidence="1">
    <location>
        <begin position="183"/>
        <end position="209"/>
    </location>
</feature>
<organism evidence="2 3">
    <name type="scientific">Pendulispora albinea</name>
    <dbReference type="NCBI Taxonomy" id="2741071"/>
    <lineage>
        <taxon>Bacteria</taxon>
        <taxon>Pseudomonadati</taxon>
        <taxon>Myxococcota</taxon>
        <taxon>Myxococcia</taxon>
        <taxon>Myxococcales</taxon>
        <taxon>Sorangiineae</taxon>
        <taxon>Pendulisporaceae</taxon>
        <taxon>Pendulispora</taxon>
    </lineage>
</organism>
<dbReference type="RefSeq" id="WP_394825048.1">
    <property type="nucleotide sequence ID" value="NZ_CP089984.1"/>
</dbReference>
<reference evidence="2 3" key="1">
    <citation type="submission" date="2021-12" db="EMBL/GenBank/DDBJ databases">
        <title>Discovery of the Pendulisporaceae a myxobacterial family with distinct sporulation behavior and unique specialized metabolism.</title>
        <authorList>
            <person name="Garcia R."/>
            <person name="Popoff A."/>
            <person name="Bader C.D."/>
            <person name="Loehr J."/>
            <person name="Walesch S."/>
            <person name="Walt C."/>
            <person name="Boldt J."/>
            <person name="Bunk B."/>
            <person name="Haeckl F.J.F.P.J."/>
            <person name="Gunesch A.P."/>
            <person name="Birkelbach J."/>
            <person name="Nuebel U."/>
            <person name="Pietschmann T."/>
            <person name="Bach T."/>
            <person name="Mueller R."/>
        </authorList>
    </citation>
    <scope>NUCLEOTIDE SEQUENCE [LARGE SCALE GENOMIC DNA]</scope>
    <source>
        <strain evidence="2 3">MSr11954</strain>
    </source>
</reference>
<sequence>MTLVAVAPHTRLTGVPKETARLDAYERVELVEALHRTWRTDAHAVGYLAAGFGPRQPRLTKGAVLEGLYNAQTTVFFCDIDNPRHEAWTDEMRAAAFAFDAHHLQTEGVYHTRSGRRLVQPLAEPLPVLAAEWHIRRWLLELEGRGYLVDWSCTDWTRHFRLPHVRRDGRAFTSPVVDLSRMQPISIDRADEPSPSAPRPRAPRRQGGGAAVAFSSELPERWHALVEPLARAIRQTVTQDWHACYLALGGALLGRGVPPEHLPELVHAIAVAADSVKPENHAIGARDTAGRWLDALPITGLNSLALEWPGVADTVERVTLTARGERVQALVEAPPAVPPQSLADTVAALERTLRDAPNGLSVIKAECGLGKTRSAETVAAERSAKRHLMVVDSARAPTQSKTSISVDKNSLALQVAANLRAHGVAVRRYFGALSVRRPDGTPECRYHASAGPMVAGGQSIRWEFCLGRGKEPCEFYDECSAKDGVEGPDDARVTVGTHPLLAELASAAGSTGLLVIDEPPPVLAVEKLAREDLATTARCLSAFEPLFSDALAPVVAAASAWFDAPDKMWADMSDTLDVSDAFGPDARQRHAPPILRQNVFVARRSPRYAGMLGTASRVLWALYRAVMGPAAVALEDGVISIAAPNDRLAAALRRDGSTIVTDANADIHLPSYARIIGYTPPFHHFAARDGAAVERSLHRYSGATRRNWFEHGRLVLTTGVLLAIGTVFDWAGSERFGLITFRTLEILIRGLIQPRNADVEREWKEAGQNIEILRVARLDGPDLEGRAVELGHYGATRGLDHWKELDMVATLGDPWPHLGDVRLGADFTEGDPDSMAEAMARAELEQAHGRLRTVHRTRPARAIHVGALVPGGSGWSSGQVRVERADNGRPKNLPRMLPDEARAIVEELGGVGAAVSHLGCDRSTLKRYLAGARGIPVSVAAKLKTLALNQGMGGDGSETPYREMSPLIGVSEPSLQYGLAIGVSEPSQPKKDVA</sequence>
<protein>
    <submittedName>
        <fullName evidence="2">Uncharacterized protein</fullName>
    </submittedName>
</protein>
<gene>
    <name evidence="2" type="ORF">LZC94_47325</name>
</gene>